<accession>A0ABV1U1J1</accession>
<dbReference type="EMBL" id="JBEPAZ010000004">
    <property type="protein sequence ID" value="MER6427601.1"/>
    <property type="molecule type" value="Genomic_DNA"/>
</dbReference>
<proteinExistence type="predicted"/>
<gene>
    <name evidence="3" type="ORF">ABT272_07615</name>
</gene>
<sequence length="612" mass="68643">MDDYPLIENHGLLGDLQTAALVTTDGTVDWLCLPRFDSPSVFGALLDKDKGGHCTVRPVHEMYATKQLYLPDTAVLVTRFMTEAGAGEVLDFMPVTGTTATDRHRLVRLVRCVRGSMTFDIEIAPRFDYGRMAHRLHITEHGALFEAADGTELTVHPIREPEDERLVDVLTDRGNDLHFTLTLEAGQQRGLVLESAADGPPRQIRLAQYQELFEETIRFWRSWLGQSQYSGRWRETVERSAITLKLMTYAPSGALVAAPTTALPEQLGGERNWDYRFTWIRDASFSVYALLGLGFTEEAKAFIGWLGDRVKERAGSEGDSGPLNIMYRVDGTSDLVEETLDHWEGYARSAPVRIGNGAADQLQLDIYGEALDSIYFAHRHGIRLGHQGWTSLLTNLDWLVDHWDQAGEGLWETRGGRKNFTYGRVMSWVAFDRALRLAESHGRPASTARWSSERDAIYEQVMAKGWSEGRQAFVQHYGGDVLDSALLRMSTVGFITPEDPLWTSALDAMEQELVSDSLVYRYNPEASPDGLRGSEGTFSLCTFMYVDALARAGRTNRARLVFEKMMGYANHLGLYSEEIDPTGRQLGNFPQAFTHLALIDAALTLNEVLEKR</sequence>
<dbReference type="SUPFAM" id="SSF48208">
    <property type="entry name" value="Six-hairpin glycosidases"/>
    <property type="match status" value="1"/>
</dbReference>
<organism evidence="3 4">
    <name type="scientific">Streptomyces sp. 900105245</name>
    <dbReference type="NCBI Taxonomy" id="3154379"/>
    <lineage>
        <taxon>Bacteria</taxon>
        <taxon>Bacillati</taxon>
        <taxon>Actinomycetota</taxon>
        <taxon>Actinomycetes</taxon>
        <taxon>Kitasatosporales</taxon>
        <taxon>Streptomycetaceae</taxon>
        <taxon>Streptomyces</taxon>
    </lineage>
</organism>
<dbReference type="InterPro" id="IPR011613">
    <property type="entry name" value="GH15-like"/>
</dbReference>
<dbReference type="InterPro" id="IPR045582">
    <property type="entry name" value="Trehalase-like_N"/>
</dbReference>
<evidence type="ECO:0000259" key="2">
    <source>
        <dbReference type="Pfam" id="PF19291"/>
    </source>
</evidence>
<evidence type="ECO:0000313" key="3">
    <source>
        <dbReference type="EMBL" id="MER6427601.1"/>
    </source>
</evidence>
<dbReference type="Proteomes" id="UP001470023">
    <property type="component" value="Unassembled WGS sequence"/>
</dbReference>
<feature type="domain" description="Trehalase-like N-terminal" evidence="2">
    <location>
        <begin position="5"/>
        <end position="145"/>
    </location>
</feature>
<dbReference type="GO" id="GO:0016787">
    <property type="term" value="F:hydrolase activity"/>
    <property type="evidence" value="ECO:0007669"/>
    <property type="project" value="UniProtKB-KW"/>
</dbReference>
<feature type="domain" description="GH15-like" evidence="1">
    <location>
        <begin position="234"/>
        <end position="602"/>
    </location>
</feature>
<dbReference type="InterPro" id="IPR012341">
    <property type="entry name" value="6hp_glycosidase-like_sf"/>
</dbReference>
<dbReference type="InterPro" id="IPR008928">
    <property type="entry name" value="6-hairpin_glycosidase_sf"/>
</dbReference>
<keyword evidence="3" id="KW-0378">Hydrolase</keyword>
<name>A0ABV1U1J1_9ACTN</name>
<dbReference type="Gene3D" id="1.50.10.10">
    <property type="match status" value="1"/>
</dbReference>
<dbReference type="RefSeq" id="WP_352063069.1">
    <property type="nucleotide sequence ID" value="NZ_JBEPAB010000071.1"/>
</dbReference>
<reference evidence="3 4" key="1">
    <citation type="submission" date="2024-06" db="EMBL/GenBank/DDBJ databases">
        <title>The Natural Products Discovery Center: Release of the First 8490 Sequenced Strains for Exploring Actinobacteria Biosynthetic Diversity.</title>
        <authorList>
            <person name="Kalkreuter E."/>
            <person name="Kautsar S.A."/>
            <person name="Yang D."/>
            <person name="Bader C.D."/>
            <person name="Teijaro C.N."/>
            <person name="Fluegel L."/>
            <person name="Davis C.M."/>
            <person name="Simpson J.R."/>
            <person name="Lauterbach L."/>
            <person name="Steele A.D."/>
            <person name="Gui C."/>
            <person name="Meng S."/>
            <person name="Li G."/>
            <person name="Viehrig K."/>
            <person name="Ye F."/>
            <person name="Su P."/>
            <person name="Kiefer A.F."/>
            <person name="Nichols A."/>
            <person name="Cepeda A.J."/>
            <person name="Yan W."/>
            <person name="Fan B."/>
            <person name="Jiang Y."/>
            <person name="Adhikari A."/>
            <person name="Zheng C.-J."/>
            <person name="Schuster L."/>
            <person name="Cowan T.M."/>
            <person name="Smanski M.J."/>
            <person name="Chevrette M.G."/>
            <person name="De Carvalho L.P.S."/>
            <person name="Shen B."/>
        </authorList>
    </citation>
    <scope>NUCLEOTIDE SEQUENCE [LARGE SCALE GENOMIC DNA]</scope>
    <source>
        <strain evidence="3 4">NPDC001166</strain>
    </source>
</reference>
<comment type="caution">
    <text evidence="3">The sequence shown here is derived from an EMBL/GenBank/DDBJ whole genome shotgun (WGS) entry which is preliminary data.</text>
</comment>
<keyword evidence="4" id="KW-1185">Reference proteome</keyword>
<dbReference type="PANTHER" id="PTHR31616:SF0">
    <property type="entry name" value="GLUCAN 1,4-ALPHA-GLUCOSIDASE"/>
    <property type="match status" value="1"/>
</dbReference>
<dbReference type="Pfam" id="PF19291">
    <property type="entry name" value="TREH_N"/>
    <property type="match status" value="1"/>
</dbReference>
<evidence type="ECO:0000313" key="4">
    <source>
        <dbReference type="Proteomes" id="UP001470023"/>
    </source>
</evidence>
<dbReference type="PANTHER" id="PTHR31616">
    <property type="entry name" value="TREHALASE"/>
    <property type="match status" value="1"/>
</dbReference>
<evidence type="ECO:0000259" key="1">
    <source>
        <dbReference type="Pfam" id="PF00723"/>
    </source>
</evidence>
<dbReference type="Pfam" id="PF00723">
    <property type="entry name" value="Glyco_hydro_15"/>
    <property type="match status" value="1"/>
</dbReference>
<protein>
    <submittedName>
        <fullName evidence="3">Glycoside hydrolase family 15 protein</fullName>
    </submittedName>
</protein>